<keyword evidence="3" id="KW-1185">Reference proteome</keyword>
<dbReference type="EMBL" id="KN122139">
    <property type="protein sequence ID" value="KFO32634.1"/>
    <property type="molecule type" value="Genomic_DNA"/>
</dbReference>
<feature type="region of interest" description="Disordered" evidence="1">
    <location>
        <begin position="129"/>
        <end position="202"/>
    </location>
</feature>
<evidence type="ECO:0000313" key="3">
    <source>
        <dbReference type="Proteomes" id="UP000028990"/>
    </source>
</evidence>
<feature type="region of interest" description="Disordered" evidence="1">
    <location>
        <begin position="29"/>
        <end position="97"/>
    </location>
</feature>
<organism evidence="2 3">
    <name type="scientific">Fukomys damarensis</name>
    <name type="common">Damaraland mole rat</name>
    <name type="synonym">Cryptomys damarensis</name>
    <dbReference type="NCBI Taxonomy" id="885580"/>
    <lineage>
        <taxon>Eukaryota</taxon>
        <taxon>Metazoa</taxon>
        <taxon>Chordata</taxon>
        <taxon>Craniata</taxon>
        <taxon>Vertebrata</taxon>
        <taxon>Euteleostomi</taxon>
        <taxon>Mammalia</taxon>
        <taxon>Eutheria</taxon>
        <taxon>Euarchontoglires</taxon>
        <taxon>Glires</taxon>
        <taxon>Rodentia</taxon>
        <taxon>Hystricomorpha</taxon>
        <taxon>Bathyergidae</taxon>
        <taxon>Fukomys</taxon>
    </lineage>
</organism>
<evidence type="ECO:0000313" key="2">
    <source>
        <dbReference type="EMBL" id="KFO32634.1"/>
    </source>
</evidence>
<reference evidence="2 3" key="1">
    <citation type="submission" date="2013-11" db="EMBL/GenBank/DDBJ databases">
        <title>The Damaraland mole rat (Fukomys damarensis) genome and evolution of African mole rats.</title>
        <authorList>
            <person name="Gladyshev V.N."/>
            <person name="Fang X."/>
        </authorList>
    </citation>
    <scope>NUCLEOTIDE SEQUENCE [LARGE SCALE GENOMIC DNA]</scope>
    <source>
        <tissue evidence="2">Liver</tissue>
    </source>
</reference>
<feature type="compositionally biased region" description="Basic and acidic residues" evidence="1">
    <location>
        <begin position="191"/>
        <end position="200"/>
    </location>
</feature>
<dbReference type="PANTHER" id="PTHR46742">
    <property type="entry name" value="LYSINE-RICH COILED-COIL PROTEIN 1"/>
    <property type="match status" value="1"/>
</dbReference>
<dbReference type="PANTHER" id="PTHR46742:SF1">
    <property type="entry name" value="LYSINE RICH COILED-COIL 1"/>
    <property type="match status" value="1"/>
</dbReference>
<accession>A0A091DKJ3</accession>
<protein>
    <submittedName>
        <fullName evidence="2">Lysine-rich coiled-coil protein 1</fullName>
    </submittedName>
</protein>
<evidence type="ECO:0000256" key="1">
    <source>
        <dbReference type="SAM" id="MobiDB-lite"/>
    </source>
</evidence>
<name>A0A091DKJ3_FUKDA</name>
<dbReference type="eggNOG" id="KOG1858">
    <property type="taxonomic scope" value="Eukaryota"/>
</dbReference>
<dbReference type="AlphaFoldDB" id="A0A091DKJ3"/>
<dbReference type="Proteomes" id="UP000028990">
    <property type="component" value="Unassembled WGS sequence"/>
</dbReference>
<proteinExistence type="predicted"/>
<feature type="compositionally biased region" description="Basic and acidic residues" evidence="1">
    <location>
        <begin position="129"/>
        <end position="142"/>
    </location>
</feature>
<gene>
    <name evidence="2" type="ORF">H920_05957</name>
</gene>
<sequence>MEASKRDESFQHELQDYIRRQKARGLQPNVTFRQVTADSAHKARGPIWPRPPVQDQQPYYQRTPGFPTSYRGPKTVKRQVPPWPKSHHSGPRPGSLHRYQKNQAHFFKGQRLPCPVYFWEDPSRFHWSRHQDRGQKRRHGEEPGEGATTLEPQHAEQHGEGGAGEENRSLGVRKANGEPVDAQKPKHRKQNDRDGQDTTKARRWSLRVEGFQGCIPEMDLWNEAVLGGYY</sequence>